<dbReference type="SUPFAM" id="SSF49464">
    <property type="entry name" value="Carboxypeptidase regulatory domain-like"/>
    <property type="match status" value="1"/>
</dbReference>
<feature type="domain" description="EGF-like" evidence="14">
    <location>
        <begin position="661"/>
        <end position="693"/>
    </location>
</feature>
<keyword evidence="16" id="KW-1185">Reference proteome</keyword>
<dbReference type="Gene3D" id="2.120.10.30">
    <property type="entry name" value="TolB, C-terminal domain"/>
    <property type="match status" value="1"/>
</dbReference>
<accession>A0A553NZN9</accession>
<feature type="domain" description="EGF-like" evidence="14">
    <location>
        <begin position="564"/>
        <end position="596"/>
    </location>
</feature>
<dbReference type="GO" id="GO:0005886">
    <property type="term" value="C:plasma membrane"/>
    <property type="evidence" value="ECO:0007669"/>
    <property type="project" value="UniProtKB-SubCell"/>
</dbReference>
<dbReference type="InterPro" id="IPR057627">
    <property type="entry name" value="FN-plug_TEN1-4"/>
</dbReference>
<dbReference type="Gene3D" id="2.10.25.10">
    <property type="entry name" value="Laminin"/>
    <property type="match status" value="5"/>
</dbReference>
<evidence type="ECO:0000256" key="10">
    <source>
        <dbReference type="ARBA" id="ARBA00023157"/>
    </source>
</evidence>
<keyword evidence="7" id="KW-0677">Repeat</keyword>
<dbReference type="PROSITE" id="PS01186">
    <property type="entry name" value="EGF_2"/>
    <property type="match status" value="2"/>
</dbReference>
<keyword evidence="6 13" id="KW-0812">Transmembrane</keyword>
<dbReference type="EMBL" id="VCGU01000009">
    <property type="protein sequence ID" value="TRY70906.1"/>
    <property type="molecule type" value="Genomic_DNA"/>
</dbReference>
<dbReference type="CDD" id="cd00054">
    <property type="entry name" value="EGF_CA"/>
    <property type="match status" value="2"/>
</dbReference>
<feature type="region of interest" description="Disordered" evidence="12">
    <location>
        <begin position="364"/>
        <end position="402"/>
    </location>
</feature>
<evidence type="ECO:0000256" key="11">
    <source>
        <dbReference type="PROSITE-ProRule" id="PRU00076"/>
    </source>
</evidence>
<comment type="caution">
    <text evidence="11">Lacks conserved residue(s) required for the propagation of feature annotation.</text>
</comment>
<evidence type="ECO:0000313" key="15">
    <source>
        <dbReference type="EMBL" id="TRY70906.1"/>
    </source>
</evidence>
<feature type="domain" description="EGF-like" evidence="14">
    <location>
        <begin position="793"/>
        <end position="832"/>
    </location>
</feature>
<feature type="region of interest" description="Disordered" evidence="12">
    <location>
        <begin position="107"/>
        <end position="146"/>
    </location>
</feature>
<dbReference type="InterPro" id="IPR008969">
    <property type="entry name" value="CarboxyPept-like_regulatory"/>
</dbReference>
<feature type="compositionally biased region" description="Polar residues" evidence="12">
    <location>
        <begin position="13"/>
        <end position="26"/>
    </location>
</feature>
<dbReference type="PROSITE" id="PS00022">
    <property type="entry name" value="EGF_1"/>
    <property type="match status" value="3"/>
</dbReference>
<dbReference type="PANTHER" id="PTHR11219">
    <property type="entry name" value="TENEURIN AND N-ACETYLGLUCOSAMINE-1-PHOSPHODIESTER ALPHA-N-ACETYLGLUCOSAMINIDASE"/>
    <property type="match status" value="1"/>
</dbReference>
<dbReference type="SUPFAM" id="SSF101898">
    <property type="entry name" value="NHL repeat"/>
    <property type="match status" value="1"/>
</dbReference>
<dbReference type="Pfam" id="PF24329">
    <property type="entry name" value="FN-plug_TEN1-4"/>
    <property type="match status" value="1"/>
</dbReference>
<name>A0A553NZN9_TIGCA</name>
<dbReference type="Gene3D" id="2.180.10.10">
    <property type="entry name" value="RHS repeat-associated core"/>
    <property type="match status" value="1"/>
</dbReference>
<evidence type="ECO:0000313" key="16">
    <source>
        <dbReference type="Proteomes" id="UP000318571"/>
    </source>
</evidence>
<feature type="disulfide bond" evidence="11">
    <location>
        <begin position="822"/>
        <end position="831"/>
    </location>
</feature>
<dbReference type="GO" id="GO:0008045">
    <property type="term" value="P:motor neuron axon guidance"/>
    <property type="evidence" value="ECO:0007669"/>
    <property type="project" value="TreeGrafter"/>
</dbReference>
<dbReference type="PANTHER" id="PTHR11219:SF69">
    <property type="entry name" value="TENEURIN-A"/>
    <property type="match status" value="1"/>
</dbReference>
<feature type="disulfide bond" evidence="11">
    <location>
        <begin position="568"/>
        <end position="578"/>
    </location>
</feature>
<feature type="compositionally biased region" description="Low complexity" evidence="12">
    <location>
        <begin position="171"/>
        <end position="194"/>
    </location>
</feature>
<evidence type="ECO:0000256" key="1">
    <source>
        <dbReference type="ARBA" id="ARBA00004167"/>
    </source>
</evidence>
<evidence type="ECO:0000256" key="5">
    <source>
        <dbReference type="ARBA" id="ARBA00022536"/>
    </source>
</evidence>
<evidence type="ECO:0000256" key="4">
    <source>
        <dbReference type="ARBA" id="ARBA00022475"/>
    </source>
</evidence>
<feature type="disulfide bond" evidence="11">
    <location>
        <begin position="803"/>
        <end position="820"/>
    </location>
</feature>
<protein>
    <recommendedName>
        <fullName evidence="14">EGF-like domain-containing protein</fullName>
    </recommendedName>
</protein>
<dbReference type="STRING" id="6832.A0A553NZN9"/>
<evidence type="ECO:0000256" key="7">
    <source>
        <dbReference type="ARBA" id="ARBA00022737"/>
    </source>
</evidence>
<dbReference type="PROSITE" id="PS50026">
    <property type="entry name" value="EGF_3"/>
    <property type="match status" value="3"/>
</dbReference>
<dbReference type="InterPro" id="IPR051216">
    <property type="entry name" value="Teneurin"/>
</dbReference>
<dbReference type="Pfam" id="PF25023">
    <property type="entry name" value="TEN_YD-shell"/>
    <property type="match status" value="2"/>
</dbReference>
<evidence type="ECO:0000256" key="3">
    <source>
        <dbReference type="ARBA" id="ARBA00009385"/>
    </source>
</evidence>
<feature type="region of interest" description="Disordered" evidence="12">
    <location>
        <begin position="1"/>
        <end position="86"/>
    </location>
</feature>
<evidence type="ECO:0000259" key="14">
    <source>
        <dbReference type="PROSITE" id="PS50026"/>
    </source>
</evidence>
<evidence type="ECO:0000256" key="2">
    <source>
        <dbReference type="ARBA" id="ARBA00004236"/>
    </source>
</evidence>
<keyword evidence="4" id="KW-1003">Cell membrane</keyword>
<sequence>MRSVSGARKYSDSLHNNAGLNGYGSSSEDDEQTRLKKPVSTSSWGSDSIPVPPTTGKKQRNRRQMPEDMGNHGPESPNGSENTYAEANLLPGSNAMRPYEQDYDSEIYANGDPLSIGSSSNEGRYQHLPPQGHRSPPLFPGHGQQRYAALSSTVGVRPHLHQVDNKSPFLSSSSSSTTRTNGRSSGSSGSSRRGCGPTDNTTGRRGHIILTDQGSEVANMDYLKYSTQPHHNNSTAMAKIRQNHKGTLLIPQHRRSLSDDSMDKPLDSSNQGMVDPVVMPGFPVRTLQGHPPPPYSPSREKFLLGKRCRFHCSWKMVALALTVLTLILSSVIAYFGAVTFPSSPTAAVQQPLMPPASEIATSDCLPLGASSSSSSSPPSPPGTKNGESPNPDPKISLPPARSPAKAPAIVHDLVPGQWYTSRIEPMSFWRSRLTVPKSNAFYQMNLTFVGHSGGGAVSQLAGTTNVAVYGRRGRLPSVTTYDWAHVVTENGEQRKVAKRSLGSTASFSGGVVSIEKSLTRGDWFFAVLNDNEVEARTLRAVIAPRPPKWTLDTSENAIPGLSSSGSACPNGCSGKGKCLPNGVCQCPAQFSGKDCSISVCPVLCNGHGYYGGGKCHCEDDWKGPECEIHAEECLVPDCNGHGNCLEGVCLCDLGWTGQSCDERHCLDPSCSDHGVCQNAHCHCDLGWMGKNCEFKNKALEQCLPDCSGHGQFDQELGRCDCHNHWSGRDCNITVCNKDCGAKGRCEVDRCVCLPGWSGSTCQIRTCDVRCQAHGTCENGTCVCHPGWNGRHCTIEACGVRGDCSSHGQCLQDPSAQDYKCLCGDGWAGDFCQFAEEQQCEDGIDNDANGLTDCADSKCCSHPSCVSSVMCVYLADPVEVLLRKPPPSVSASFFQKVQFLFEGDESVQSYVKRGTFHEKRVSIIRGQVVTANGQGIIGVRVSVKGSRDANHYGFTLTRPGGWFDMAVNGGGAVTLQFQRSPLNAATRSTHLPWNEITVLNPIVMTASSNGETGHDLNLDDVPAKIHYTKPCPDHDYQTLKPLVLSSYIPNLSVGGRAVETQAGTRMLAETRSLEERIQIPGSRVHLVYRSSSAPGAHATLDIQLTPEQIPESLIRVFLVIRISGRVFRQTFEADPDLTFTYAWDKRNVYNQKVYGVVGAKVSVGYFYQKCQYPIWTSQTTRLRGFDVDISDIAKGWNLDTHHHYNSEQGLFQKGDGHWIEFKSFPRVVSTTMGTGLKRTAVNCGSDCDGLAKKLDLLNIVSMTTSPDGSIYVGDFNLIRKIGTDGTVQTILQFGASQGSYHYDLKISPLDGRLYITHAERRQILRILDESDSSVDNLEVVVGNGLRCIPGDEDDCGDNGPALNARLNYPKGVAIAMDGTMYISDSRNIRVVMPNGNINTLIGHNGPQSGPPRPLACRLAFLVQDVQLQWPTKLELNPLDNSLHIVDDTMVLRLTTDMRVEVIVGLSPSCNNDLNQTKVDPDSALALSVPANRRIFGPLIDLAFGPSGQLFLAEKQPNPQRNVIHIIDFHGQVRAFAGQSSPPASEAKNVSNSQDITLTSVLADQISFNQLSVIALSPDNTLHVADNGASKIYSLKESQPLVNATSGNVLISDPIAREIYTFNRYGQHVSTHSLETGAKLLSFIYSKNTAFGRLTVMLDALGNKISLQRDYTNRVQSIENTHGQKHALRLSRMGYLEVFNQDERNAISLSYEENSGLVVSKTHTNGDFFVYEFDSSGRLSRVVLPSGESFQMTSRICPQATTSSLAASCVEIQRNHRTQMRIATHQSGMVQILNPNEDPFPAFSHEDDQEAASTPTCQPLSIFNLPHFTSEMTSSTCLEVTFLNGHGQVLMTVEYINGILPKGWSDQQGHNCTWNYDRIHRPSQLNCDGRQIESKAYDQRNGRISQSQTCQQRAAKKFNYGTNANMPRDVILPSGRIFSYEYDQMGGLSRITLPTVAPQGQSDTSPPVESPSHSFALQFGFGHVKLYHQPPGSMEPLVVYWHESDGKIMKIRPPGNNGLRLFQYSPDGRLRAVISGQEQTTFEYGPKAYASKIEHRVDDGDFSMSETELEEIRVKELEMGQRHQQQRVVLQEKRIVFGAETALAGGKFEYEYGLNWNEPIIQGRIGAQALPEMFVWHIWGLSAKHSRRQIGQFFLQMHHLNETSITDAVASFRRTSTSESLVVNGKQVYSADLTFDLCHPAKLASASIRLQRETGEFNRILGFAYDDDGQLFKVSDANGFRDDWEWQYVYDPQGNLESISASTSSSMVKHSLFYDDFNRIARLDGSFYRYDDVGRIATNQNGHALLFNARNLLIKAETIKGVQVTLNYDYKGRLVSRSDNLGNVTQYFYAHREKDHLITHAYRPREGVLSSLLYDNQDRLIFAQVGQKSLYIVSDWNGSPFLYVSPTGQIVREIRRSPYGQIISETTSGWDEDPDQDHIYSALLPLGFRGGLVDPELGLVHMQDPSGSRPYDPETGTFLTPMAWNEILNRQSIFDPTHWQSLYRYPGNDPINSRSNSIRTDPKEALNFIRSHLHNAFPTLDEDNINRLIHSKASEKPIQSSQPFQHLSWPTFSVAVGAEQQFRTVHASFHRLWAVRPSPLISQPEMEDLDLKITREGSALGKFVVLSREGRDRVRINMCPKKANEVTADVFATVLNDATLVDFTMVSHAGEDSYFFVKNPIWKSSEDIVQLRRLGPKEVNLTMHESQTDNSKILDVKVHLSKTVINVRYGTLAEVEKMRLLRHSLKTMTRRAWIHERDSLSKQSSNFPPFVSGHKPWSDRERSQILNKGFAEGYDVAYKRDVRQYPELANDLENVQFVRKA</sequence>
<dbReference type="InterPro" id="IPR056820">
    <property type="entry name" value="TEN_TTR-like"/>
</dbReference>
<feature type="disulfide bond" evidence="11">
    <location>
        <begin position="683"/>
        <end position="692"/>
    </location>
</feature>
<keyword evidence="8 13" id="KW-1133">Transmembrane helix</keyword>
<feature type="region of interest" description="Disordered" evidence="12">
    <location>
        <begin position="161"/>
        <end position="209"/>
    </location>
</feature>
<comment type="similarity">
    <text evidence="3">Belongs to the tenascin family. Teneurin subfamily.</text>
</comment>
<evidence type="ECO:0000256" key="9">
    <source>
        <dbReference type="ARBA" id="ARBA00023136"/>
    </source>
</evidence>
<dbReference type="SMART" id="SM00181">
    <property type="entry name" value="EGF"/>
    <property type="match status" value="8"/>
</dbReference>
<evidence type="ECO:0000256" key="13">
    <source>
        <dbReference type="SAM" id="Phobius"/>
    </source>
</evidence>
<feature type="transmembrane region" description="Helical" evidence="13">
    <location>
        <begin position="316"/>
        <end position="337"/>
    </location>
</feature>
<dbReference type="InterPro" id="IPR011042">
    <property type="entry name" value="6-blade_b-propeller_TolB-like"/>
</dbReference>
<gene>
    <name evidence="15" type="ORF">TCAL_05282</name>
</gene>
<evidence type="ECO:0000256" key="8">
    <source>
        <dbReference type="ARBA" id="ARBA00022989"/>
    </source>
</evidence>
<dbReference type="Pfam" id="PF25020">
    <property type="entry name" value="TTR_TEN1-4"/>
    <property type="match status" value="1"/>
</dbReference>
<feature type="disulfide bond" evidence="11">
    <location>
        <begin position="586"/>
        <end position="595"/>
    </location>
</feature>
<dbReference type="Pfam" id="PF23093">
    <property type="entry name" value="GBD_Tenm3"/>
    <property type="match status" value="1"/>
</dbReference>
<dbReference type="Pfam" id="PF15636">
    <property type="entry name" value="Tox-GHH"/>
    <property type="match status" value="1"/>
</dbReference>
<comment type="subcellular location">
    <subcellularLocation>
        <location evidence="2">Cell membrane</location>
    </subcellularLocation>
    <subcellularLocation>
        <location evidence="1">Membrane</location>
        <topology evidence="1">Single-pass membrane protein</topology>
    </subcellularLocation>
</comment>
<evidence type="ECO:0000256" key="6">
    <source>
        <dbReference type="ARBA" id="ARBA00022692"/>
    </source>
</evidence>
<dbReference type="Pfam" id="PF25021">
    <property type="entry name" value="TEN_NHL"/>
    <property type="match status" value="1"/>
</dbReference>
<dbReference type="InterPro" id="IPR028916">
    <property type="entry name" value="Tox-GHH_dom"/>
</dbReference>
<evidence type="ECO:0000256" key="12">
    <source>
        <dbReference type="SAM" id="MobiDB-lite"/>
    </source>
</evidence>
<dbReference type="InterPro" id="IPR056823">
    <property type="entry name" value="TEN-like_YD-shell"/>
</dbReference>
<dbReference type="Pfam" id="PF25024">
    <property type="entry name" value="EGF_TEN"/>
    <property type="match status" value="1"/>
</dbReference>
<dbReference type="InterPro" id="IPR000742">
    <property type="entry name" value="EGF"/>
</dbReference>
<organism evidence="15 16">
    <name type="scientific">Tigriopus californicus</name>
    <name type="common">Marine copepod</name>
    <dbReference type="NCBI Taxonomy" id="6832"/>
    <lineage>
        <taxon>Eukaryota</taxon>
        <taxon>Metazoa</taxon>
        <taxon>Ecdysozoa</taxon>
        <taxon>Arthropoda</taxon>
        <taxon>Crustacea</taxon>
        <taxon>Multicrustacea</taxon>
        <taxon>Hexanauplia</taxon>
        <taxon>Copepoda</taxon>
        <taxon>Harpacticoida</taxon>
        <taxon>Harpacticidae</taxon>
        <taxon>Tigriopus</taxon>
    </lineage>
</organism>
<keyword evidence="9 13" id="KW-0472">Membrane</keyword>
<comment type="caution">
    <text evidence="15">The sequence shown here is derived from an EMBL/GenBank/DDBJ whole genome shotgun (WGS) entry which is preliminary data.</text>
</comment>
<dbReference type="InterPro" id="IPR057629">
    <property type="entry name" value="Teneurin1-4_GBD"/>
</dbReference>
<keyword evidence="5 11" id="KW-0245">EGF-like domain</keyword>
<dbReference type="InterPro" id="IPR056822">
    <property type="entry name" value="TEN_NHL"/>
</dbReference>
<dbReference type="Proteomes" id="UP000318571">
    <property type="component" value="Chromosome 9"/>
</dbReference>
<keyword evidence="10 11" id="KW-1015">Disulfide bond</keyword>
<reference evidence="15 16" key="1">
    <citation type="journal article" date="2018" name="Nat. Ecol. Evol.">
        <title>Genomic signatures of mitonuclear coevolution across populations of Tigriopus californicus.</title>
        <authorList>
            <person name="Barreto F.S."/>
            <person name="Watson E.T."/>
            <person name="Lima T.G."/>
            <person name="Willett C.S."/>
            <person name="Edmands S."/>
            <person name="Li W."/>
            <person name="Burton R.S."/>
        </authorList>
    </citation>
    <scope>NUCLEOTIDE SEQUENCE [LARGE SCALE GENOMIC DNA]</scope>
    <source>
        <strain evidence="15 16">San Diego</strain>
    </source>
</reference>
<proteinExistence type="inferred from homology"/>
<dbReference type="OMA" id="HIVDDTM"/>